<gene>
    <name evidence="1" type="ORF">AVEN_63983_1</name>
</gene>
<accession>A0A4Y2NHE3</accession>
<reference evidence="1 2" key="1">
    <citation type="journal article" date="2019" name="Sci. Rep.">
        <title>Orb-weaving spider Araneus ventricosus genome elucidates the spidroin gene catalogue.</title>
        <authorList>
            <person name="Kono N."/>
            <person name="Nakamura H."/>
            <person name="Ohtoshi R."/>
            <person name="Moran D.A.P."/>
            <person name="Shinohara A."/>
            <person name="Yoshida Y."/>
            <person name="Fujiwara M."/>
            <person name="Mori M."/>
            <person name="Tomita M."/>
            <person name="Arakawa K."/>
        </authorList>
    </citation>
    <scope>NUCLEOTIDE SEQUENCE [LARGE SCALE GENOMIC DNA]</scope>
</reference>
<dbReference type="AlphaFoldDB" id="A0A4Y2NHE3"/>
<keyword evidence="2" id="KW-1185">Reference proteome</keyword>
<evidence type="ECO:0000313" key="1">
    <source>
        <dbReference type="EMBL" id="GBN37990.1"/>
    </source>
</evidence>
<dbReference type="EMBL" id="BGPR01127769">
    <property type="protein sequence ID" value="GBN37990.1"/>
    <property type="molecule type" value="Genomic_DNA"/>
</dbReference>
<sequence length="108" mass="12118">MSRCEAIRELFWDGLHNFKQRSPPSQNTPMRFVCDKPQATKTAGETISSLKYTDGSWVVHTYLPSSCGAGQVTSDTFAQHFPLRLERNRNRTGGMCAPPNCYQCTSGR</sequence>
<proteinExistence type="predicted"/>
<protein>
    <submittedName>
        <fullName evidence="1">Uncharacterized protein</fullName>
    </submittedName>
</protein>
<name>A0A4Y2NHE3_ARAVE</name>
<dbReference type="Proteomes" id="UP000499080">
    <property type="component" value="Unassembled WGS sequence"/>
</dbReference>
<comment type="caution">
    <text evidence="1">The sequence shown here is derived from an EMBL/GenBank/DDBJ whole genome shotgun (WGS) entry which is preliminary data.</text>
</comment>
<evidence type="ECO:0000313" key="2">
    <source>
        <dbReference type="Proteomes" id="UP000499080"/>
    </source>
</evidence>
<organism evidence="1 2">
    <name type="scientific">Araneus ventricosus</name>
    <name type="common">Orbweaver spider</name>
    <name type="synonym">Epeira ventricosa</name>
    <dbReference type="NCBI Taxonomy" id="182803"/>
    <lineage>
        <taxon>Eukaryota</taxon>
        <taxon>Metazoa</taxon>
        <taxon>Ecdysozoa</taxon>
        <taxon>Arthropoda</taxon>
        <taxon>Chelicerata</taxon>
        <taxon>Arachnida</taxon>
        <taxon>Araneae</taxon>
        <taxon>Araneomorphae</taxon>
        <taxon>Entelegynae</taxon>
        <taxon>Araneoidea</taxon>
        <taxon>Araneidae</taxon>
        <taxon>Araneus</taxon>
    </lineage>
</organism>